<gene>
    <name evidence="1" type="ORF">L6452_28780</name>
</gene>
<keyword evidence="2" id="KW-1185">Reference proteome</keyword>
<evidence type="ECO:0000313" key="2">
    <source>
        <dbReference type="Proteomes" id="UP001055879"/>
    </source>
</evidence>
<dbReference type="Proteomes" id="UP001055879">
    <property type="component" value="Linkage Group LG09"/>
</dbReference>
<reference evidence="2" key="1">
    <citation type="journal article" date="2022" name="Mol. Ecol. Resour.">
        <title>The genomes of chicory, endive, great burdock and yacon provide insights into Asteraceae palaeo-polyploidization history and plant inulin production.</title>
        <authorList>
            <person name="Fan W."/>
            <person name="Wang S."/>
            <person name="Wang H."/>
            <person name="Wang A."/>
            <person name="Jiang F."/>
            <person name="Liu H."/>
            <person name="Zhao H."/>
            <person name="Xu D."/>
            <person name="Zhang Y."/>
        </authorList>
    </citation>
    <scope>NUCLEOTIDE SEQUENCE [LARGE SCALE GENOMIC DNA]</scope>
    <source>
        <strain evidence="2">cv. Niubang</strain>
    </source>
</reference>
<dbReference type="EMBL" id="CM042055">
    <property type="protein sequence ID" value="KAI3703026.1"/>
    <property type="molecule type" value="Genomic_DNA"/>
</dbReference>
<reference evidence="1 2" key="2">
    <citation type="journal article" date="2022" name="Mol. Ecol. Resour.">
        <title>The genomes of chicory, endive, great burdock and yacon provide insights into Asteraceae paleo-polyploidization history and plant inulin production.</title>
        <authorList>
            <person name="Fan W."/>
            <person name="Wang S."/>
            <person name="Wang H."/>
            <person name="Wang A."/>
            <person name="Jiang F."/>
            <person name="Liu H."/>
            <person name="Zhao H."/>
            <person name="Xu D."/>
            <person name="Zhang Y."/>
        </authorList>
    </citation>
    <scope>NUCLEOTIDE SEQUENCE [LARGE SCALE GENOMIC DNA]</scope>
    <source>
        <strain evidence="2">cv. Niubang</strain>
    </source>
</reference>
<organism evidence="1 2">
    <name type="scientific">Arctium lappa</name>
    <name type="common">Greater burdock</name>
    <name type="synonym">Lappa major</name>
    <dbReference type="NCBI Taxonomy" id="4217"/>
    <lineage>
        <taxon>Eukaryota</taxon>
        <taxon>Viridiplantae</taxon>
        <taxon>Streptophyta</taxon>
        <taxon>Embryophyta</taxon>
        <taxon>Tracheophyta</taxon>
        <taxon>Spermatophyta</taxon>
        <taxon>Magnoliopsida</taxon>
        <taxon>eudicotyledons</taxon>
        <taxon>Gunneridae</taxon>
        <taxon>Pentapetalae</taxon>
        <taxon>asterids</taxon>
        <taxon>campanulids</taxon>
        <taxon>Asterales</taxon>
        <taxon>Asteraceae</taxon>
        <taxon>Carduoideae</taxon>
        <taxon>Cardueae</taxon>
        <taxon>Arctiinae</taxon>
        <taxon>Arctium</taxon>
    </lineage>
</organism>
<sequence>MAGTALIFFSAIVTSLSYTYYLSSNLPKGIYRLTSLLPIFFLLTILPLLLSSAVATAVATFFLTWLTNSKLLLFAFDHGPLSSTKSLIQFIAIASLPAKIKPQIFNPKLNKSRVNLGIESLVFPLLINFAYNHKHDLNPHVLLILYCFLIFILIDLLVFVSNGVVRAVAGLELEPPSDEPYLSTSLQDFWGRRWNLMVTNSLRYTVYKPVKSVFPAKEWATVPAVMATFLVSGLMHELLFYYVARVSPTWEMTSFFVLHGICLVVELKVKRLVAGKLELPAVVARLLTVGFMFLTSFLLFFPPLIKSGADVKVLEEFKLFIDYVKTMVDVAAVTAVATVSGGDGGWLHEKSSRQG</sequence>
<comment type="caution">
    <text evidence="1">The sequence shown here is derived from an EMBL/GenBank/DDBJ whole genome shotgun (WGS) entry which is preliminary data.</text>
</comment>
<name>A0ACB8ZZ69_ARCLA</name>
<protein>
    <submittedName>
        <fullName evidence="1">Uncharacterized protein</fullName>
    </submittedName>
</protein>
<evidence type="ECO:0000313" key="1">
    <source>
        <dbReference type="EMBL" id="KAI3703026.1"/>
    </source>
</evidence>
<accession>A0ACB8ZZ69</accession>
<proteinExistence type="predicted"/>